<evidence type="ECO:0000313" key="2">
    <source>
        <dbReference type="EMBL" id="SDY66664.1"/>
    </source>
</evidence>
<proteinExistence type="predicted"/>
<evidence type="ECO:0000256" key="1">
    <source>
        <dbReference type="SAM" id="MobiDB-lite"/>
    </source>
</evidence>
<dbReference type="EMBL" id="FNPZ01000001">
    <property type="protein sequence ID" value="SDY66664.1"/>
    <property type="molecule type" value="Genomic_DNA"/>
</dbReference>
<sequence>MRVEDQLQGDGWVVERRHHRARVAVSEPRHRWADDAPATDRVAAAHDTISREVRERYGIDIDQLQGDPSEVIQATRDLAEQRAAETRLRAHAGVDEARTALLLAEAGAYDVLAAEQRSLADDLTEQVNWERGDDRDLAVYGRAGSASDAATSAAVEAERLRAEAAGVEDLAAWRAGHADRLGAESAAAEEALDGLTGQLPLARLREDAAAKDKLVDAARGDEAQLSAVVEGPRTPDVPHDIEQQHAQSQLSTRAAATTAAEAHERAGDPSTHVEQLAIDDYRAQAADWDTPGRLDRLRGDLVDRQVDPEVIQSRLITERGRRTPPSAAVQGTPKQAPKARKGTSRNLSKDNELGL</sequence>
<dbReference type="AlphaFoldDB" id="A0A1H3LRL0"/>
<organism evidence="2 3">
    <name type="scientific">Herbiconiux ginsengi</name>
    <dbReference type="NCBI Taxonomy" id="381665"/>
    <lineage>
        <taxon>Bacteria</taxon>
        <taxon>Bacillati</taxon>
        <taxon>Actinomycetota</taxon>
        <taxon>Actinomycetes</taxon>
        <taxon>Micrococcales</taxon>
        <taxon>Microbacteriaceae</taxon>
        <taxon>Herbiconiux</taxon>
    </lineage>
</organism>
<accession>A0A1H3LRL0</accession>
<dbReference type="Proteomes" id="UP000198891">
    <property type="component" value="Unassembled WGS sequence"/>
</dbReference>
<reference evidence="2 3" key="1">
    <citation type="submission" date="2016-10" db="EMBL/GenBank/DDBJ databases">
        <authorList>
            <person name="de Groot N.N."/>
        </authorList>
    </citation>
    <scope>NUCLEOTIDE SEQUENCE [LARGE SCALE GENOMIC DNA]</scope>
    <source>
        <strain evidence="2 3">CGMCC 4.3491</strain>
    </source>
</reference>
<feature type="region of interest" description="Disordered" evidence="1">
    <location>
        <begin position="231"/>
        <end position="272"/>
    </location>
</feature>
<keyword evidence="3" id="KW-1185">Reference proteome</keyword>
<protein>
    <submittedName>
        <fullName evidence="2">Uncharacterized protein</fullName>
    </submittedName>
</protein>
<feature type="region of interest" description="Disordered" evidence="1">
    <location>
        <begin position="310"/>
        <end position="355"/>
    </location>
</feature>
<name>A0A1H3LRL0_9MICO</name>
<gene>
    <name evidence="2" type="ORF">SAMN05216554_1086</name>
</gene>
<evidence type="ECO:0000313" key="3">
    <source>
        <dbReference type="Proteomes" id="UP000198891"/>
    </source>
</evidence>